<keyword evidence="1" id="KW-0472">Membrane</keyword>
<gene>
    <name evidence="2" type="ORF">O0S10_05080</name>
</gene>
<evidence type="ECO:0008006" key="4">
    <source>
        <dbReference type="Google" id="ProtNLM"/>
    </source>
</evidence>
<name>A0ABT4IFU8_9EURY</name>
<feature type="transmembrane region" description="Helical" evidence="1">
    <location>
        <begin position="57"/>
        <end position="81"/>
    </location>
</feature>
<accession>A0ABT4IFU8</accession>
<dbReference type="RefSeq" id="WP_268924819.1">
    <property type="nucleotide sequence ID" value="NZ_JAPTGB010000009.1"/>
</dbReference>
<protein>
    <recommendedName>
        <fullName evidence="4">DUF4129 domain-containing protein</fullName>
    </recommendedName>
</protein>
<dbReference type="Proteomes" id="UP001141422">
    <property type="component" value="Unassembled WGS sequence"/>
</dbReference>
<proteinExistence type="predicted"/>
<evidence type="ECO:0000313" key="3">
    <source>
        <dbReference type="Proteomes" id="UP001141422"/>
    </source>
</evidence>
<comment type="caution">
    <text evidence="2">The sequence shown here is derived from an EMBL/GenBank/DDBJ whole genome shotgun (WGS) entry which is preliminary data.</text>
</comment>
<sequence>MNQKITILLGILFLLTAVFAVVPAAAQDNGTIGDVSSAVSNGPGEEGHALVFISPEYFTLIVVLLILLIILLLLAIVYMISTLIPRLTAMKNTGIHLQISETAKQQIDRLMKQEGATNRTKFIQSLIIEELSRSHSAYAEQESIREAVSAYVDSPEAQDRFRRFVAESLLDEDRSQQEQRD</sequence>
<dbReference type="EMBL" id="JAPTGB010000009">
    <property type="protein sequence ID" value="MCZ0860604.1"/>
    <property type="molecule type" value="Genomic_DNA"/>
</dbReference>
<reference evidence="2" key="1">
    <citation type="submission" date="2022-12" db="EMBL/GenBank/DDBJ databases">
        <title>Isolation and characterisation of novel Methanocorpusculum spp. from native Australian herbivores indicates the genus is ancestrally host-associated.</title>
        <authorList>
            <person name="Volmer J.G."/>
            <person name="Soo R.M."/>
            <person name="Evans P.N."/>
            <person name="Hoedt E.C."/>
            <person name="Astorga Alsina A.L."/>
            <person name="Woodcroft B.J."/>
            <person name="Tyson G.W."/>
            <person name="Hugenholtz P."/>
            <person name="Morrison M."/>
        </authorList>
    </citation>
    <scope>NUCLEOTIDE SEQUENCE</scope>
    <source>
        <strain evidence="2">MG</strain>
    </source>
</reference>
<organism evidence="2 3">
    <name type="scientific">Methanocorpusculum petauri</name>
    <dbReference type="NCBI Taxonomy" id="3002863"/>
    <lineage>
        <taxon>Archaea</taxon>
        <taxon>Methanobacteriati</taxon>
        <taxon>Methanobacteriota</taxon>
        <taxon>Stenosarchaea group</taxon>
        <taxon>Methanomicrobia</taxon>
        <taxon>Methanomicrobiales</taxon>
        <taxon>Methanocorpusculaceae</taxon>
        <taxon>Methanocorpusculum</taxon>
    </lineage>
</organism>
<evidence type="ECO:0000256" key="1">
    <source>
        <dbReference type="SAM" id="Phobius"/>
    </source>
</evidence>
<keyword evidence="3" id="KW-1185">Reference proteome</keyword>
<keyword evidence="1" id="KW-1133">Transmembrane helix</keyword>
<keyword evidence="1" id="KW-0812">Transmembrane</keyword>
<evidence type="ECO:0000313" key="2">
    <source>
        <dbReference type="EMBL" id="MCZ0860604.1"/>
    </source>
</evidence>